<proteinExistence type="inferred from homology"/>
<dbReference type="PANTHER" id="PTHR43341">
    <property type="entry name" value="AMINO ACID PERMEASE"/>
    <property type="match status" value="1"/>
</dbReference>
<feature type="transmembrane region" description="Helical" evidence="9">
    <location>
        <begin position="173"/>
        <end position="194"/>
    </location>
</feature>
<keyword evidence="3" id="KW-0813">Transport</keyword>
<evidence type="ECO:0000256" key="6">
    <source>
        <dbReference type="ARBA" id="ARBA00022989"/>
    </source>
</evidence>
<feature type="transmembrane region" description="Helical" evidence="9">
    <location>
        <begin position="65"/>
        <end position="84"/>
    </location>
</feature>
<evidence type="ECO:0000256" key="2">
    <source>
        <dbReference type="ARBA" id="ARBA00006983"/>
    </source>
</evidence>
<keyword evidence="6 9" id="KW-1133">Transmembrane helix</keyword>
<dbReference type="AlphaFoldDB" id="Q875R2"/>
<evidence type="ECO:0000256" key="5">
    <source>
        <dbReference type="ARBA" id="ARBA00022970"/>
    </source>
</evidence>
<dbReference type="Pfam" id="PF00324">
    <property type="entry name" value="AA_permease"/>
    <property type="match status" value="1"/>
</dbReference>
<accession>Q875R2</accession>
<feature type="transmembrane region" description="Helical" evidence="9">
    <location>
        <begin position="200"/>
        <end position="223"/>
    </location>
</feature>
<evidence type="ECO:0000259" key="10">
    <source>
        <dbReference type="Pfam" id="PF00324"/>
    </source>
</evidence>
<reference evidence="11" key="1">
    <citation type="submission" date="2002-08" db="EMBL/GenBank/DDBJ databases">
        <authorList>
            <person name="Langkjaer R.B."/>
            <person name="Cliften P.F."/>
            <person name="Johnston M."/>
            <person name="Piskur J."/>
        </authorList>
    </citation>
    <scope>NUCLEOTIDE SEQUENCE</scope>
    <source>
        <strain evidence="11">CBS3082</strain>
    </source>
</reference>
<dbReference type="GO" id="GO:0015171">
    <property type="term" value="F:amino acid transmembrane transporter activity"/>
    <property type="evidence" value="ECO:0007669"/>
    <property type="project" value="TreeGrafter"/>
</dbReference>
<dbReference type="EMBL" id="AY145007">
    <property type="protein sequence ID" value="AAO32570.1"/>
    <property type="molecule type" value="Genomic_DNA"/>
</dbReference>
<feature type="transmembrane region" description="Helical" evidence="9">
    <location>
        <begin position="90"/>
        <end position="108"/>
    </location>
</feature>
<dbReference type="PROSITE" id="PS00218">
    <property type="entry name" value="AMINO_ACID_PERMEASE_1"/>
    <property type="match status" value="1"/>
</dbReference>
<evidence type="ECO:0000256" key="9">
    <source>
        <dbReference type="SAM" id="Phobius"/>
    </source>
</evidence>
<dbReference type="InterPro" id="IPR004841">
    <property type="entry name" value="AA-permease/SLC12A_dom"/>
</dbReference>
<dbReference type="Gene3D" id="1.20.1740.10">
    <property type="entry name" value="Amino acid/polyamine transporter I"/>
    <property type="match status" value="1"/>
</dbReference>
<comment type="subcellular location">
    <subcellularLocation>
        <location evidence="1">Membrane</location>
        <topology evidence="1">Multi-pass membrane protein</topology>
    </subcellularLocation>
</comment>
<evidence type="ECO:0000313" key="11">
    <source>
        <dbReference type="EMBL" id="AAO32570.1"/>
    </source>
</evidence>
<dbReference type="PANTHER" id="PTHR43341:SF19">
    <property type="entry name" value="LYSINE-SPECIFIC PERMEASE"/>
    <property type="match status" value="1"/>
</dbReference>
<evidence type="ECO:0000256" key="3">
    <source>
        <dbReference type="ARBA" id="ARBA00022448"/>
    </source>
</evidence>
<feature type="domain" description="Amino acid permease/ SLC12A" evidence="10">
    <location>
        <begin position="64"/>
        <end position="284"/>
    </location>
</feature>
<dbReference type="GO" id="GO:0016020">
    <property type="term" value="C:membrane"/>
    <property type="evidence" value="ECO:0007669"/>
    <property type="project" value="UniProtKB-SubCell"/>
</dbReference>
<feature type="compositionally biased region" description="Polar residues" evidence="8">
    <location>
        <begin position="1"/>
        <end position="18"/>
    </location>
</feature>
<reference evidence="11" key="2">
    <citation type="journal article" date="2003" name="Nature">
        <title>Yeast genome duplication was followed by asynchronous differentiation of duplicated genes.</title>
        <authorList>
            <person name="Langkjaer R.B."/>
            <person name="Cliften P.F."/>
            <person name="Johnston M."/>
            <person name="Piskur J."/>
        </authorList>
    </citation>
    <scope>NUCLEOTIDE SEQUENCE</scope>
    <source>
        <strain evidence="11">CBS3082</strain>
    </source>
</reference>
<evidence type="ECO:0000256" key="7">
    <source>
        <dbReference type="ARBA" id="ARBA00023136"/>
    </source>
</evidence>
<evidence type="ECO:0000256" key="4">
    <source>
        <dbReference type="ARBA" id="ARBA00022692"/>
    </source>
</evidence>
<comment type="similarity">
    <text evidence="2">Belongs to the amino acid-polyamine-organocation (APC) superfamily. YAT (TC 2.A.3.10) family.</text>
</comment>
<keyword evidence="7 9" id="KW-0472">Membrane</keyword>
<dbReference type="InterPro" id="IPR004840">
    <property type="entry name" value="Amino_acid_permease_CS"/>
</dbReference>
<sequence length="285" mass="30895">MNLISSPDSSSSENTKPSVSKKLEDYVSSETLPIYSHSGDNAPCEKGEGDCRETEVKRALKPRHISMIALGGTIGTGLFVGIASPLSESGPVGALIAYIFIGSIVYFVTQSLGEMATFIPVTSSITVFSKRFLSPAFGVANGYMYWFNWAITYAVEIAVVGQVIQYWTDAVPLAAWIAIFWVLVTLANFFPVKFYGEVEFWVASVKVIAIVGYLIYALVIVCGGSHQGPIGFRYWRNPGPWGPGIISKDVNEGRFLGWVSSLINAAFTYQGTELVGITAGEAVNR</sequence>
<name>Q875R2_LACKL</name>
<organism evidence="11">
    <name type="scientific">Lachancea kluyveri</name>
    <name type="common">Yeast</name>
    <name type="synonym">Saccharomyces kluyveri</name>
    <dbReference type="NCBI Taxonomy" id="4934"/>
    <lineage>
        <taxon>Eukaryota</taxon>
        <taxon>Fungi</taxon>
        <taxon>Dikarya</taxon>
        <taxon>Ascomycota</taxon>
        <taxon>Saccharomycotina</taxon>
        <taxon>Saccharomycetes</taxon>
        <taxon>Saccharomycetales</taxon>
        <taxon>Saccharomycetaceae</taxon>
        <taxon>Lachancea</taxon>
    </lineage>
</organism>
<protein>
    <submittedName>
        <fullName evidence="11">LYP1</fullName>
    </submittedName>
</protein>
<dbReference type="InterPro" id="IPR050524">
    <property type="entry name" value="APC_YAT"/>
</dbReference>
<evidence type="ECO:0000256" key="8">
    <source>
        <dbReference type="SAM" id="MobiDB-lite"/>
    </source>
</evidence>
<evidence type="ECO:0000256" key="1">
    <source>
        <dbReference type="ARBA" id="ARBA00004141"/>
    </source>
</evidence>
<keyword evidence="5" id="KW-0029">Amino-acid transport</keyword>
<keyword evidence="4 9" id="KW-0812">Transmembrane</keyword>
<feature type="region of interest" description="Disordered" evidence="8">
    <location>
        <begin position="1"/>
        <end position="25"/>
    </location>
</feature>